<dbReference type="GO" id="GO:0009698">
    <property type="term" value="P:phenylpropanoid metabolic process"/>
    <property type="evidence" value="ECO:0007669"/>
    <property type="project" value="UniProtKB-KW"/>
</dbReference>
<sequence length="569" mass="62412">MSFFNNNSLEGESTTTQIENTTDVKHPQGQPHWYSPQAGIYHSKHPPIHLPTNAFLDVVSFIFSKTHNGVSALIDSTSGFTISYSELYPLVKSMASGLHQMGISQGDVVLILLPNSIYFPVVFFGVLYLGAIVTTMNPLSSLSEIKKQTLDCNTILAFTVINAVEKLNALGIPVIGVPENIGSDSTQIGSSDFYKLISSNPNWVPRPVIHHQDTAAIMYSSGTTGTSKGVVLTHRNFVAMIELFVGFEASQYEYMCTENVYLAVLPMFHIYGLSLFVMGLLSLGTKIVVMRKFDANEMVKAIDMYKVTHFPVVPPLLTALTARAKSVGGSVCKSLKQVSCGAAPLSRKSIEEFLQILPHVDFIQGYGLTESTAVGTRGFNSEKLHNYYSIGLLAPNMEARVVDWVTGSFLPPGRSGELWLRGPAIMKGYLNNNEATAMTVDEDGWLRTGDIVYFDEEGYLHIFDRLKEIIKYKGFQIAPAELEAVLVSHPDILDAAVTAAKDAETGEVPMAFVVKKPGVLLSEAAVIDHVAKQVAPYKKVRKVMFTQSIPKSAAGKILRRELRSLTSRM</sequence>
<dbReference type="EMBL" id="SDRB02011608">
    <property type="protein sequence ID" value="THG00722.1"/>
    <property type="molecule type" value="Genomic_DNA"/>
</dbReference>
<dbReference type="FunFam" id="3.30.300.30:FF:000007">
    <property type="entry name" value="4-coumarate--CoA ligase 2"/>
    <property type="match status" value="1"/>
</dbReference>
<dbReference type="Gene3D" id="3.30.300.30">
    <property type="match status" value="1"/>
</dbReference>
<evidence type="ECO:0000256" key="2">
    <source>
        <dbReference type="ARBA" id="ARBA00006432"/>
    </source>
</evidence>
<accession>A0A4S4DDI9</accession>
<dbReference type="InterPro" id="IPR000873">
    <property type="entry name" value="AMP-dep_synth/lig_dom"/>
</dbReference>
<dbReference type="InterPro" id="IPR020845">
    <property type="entry name" value="AMP-binding_CS"/>
</dbReference>
<feature type="transmembrane region" description="Helical" evidence="9">
    <location>
        <begin position="108"/>
        <end position="133"/>
    </location>
</feature>
<evidence type="ECO:0000256" key="4">
    <source>
        <dbReference type="ARBA" id="ARBA00022598"/>
    </source>
</evidence>
<gene>
    <name evidence="12" type="ORF">TEA_019877</name>
</gene>
<keyword evidence="7" id="KW-0587">Phenylpropanoid metabolism</keyword>
<proteinExistence type="inferred from homology"/>
<evidence type="ECO:0000256" key="1">
    <source>
        <dbReference type="ARBA" id="ARBA00004930"/>
    </source>
</evidence>
<evidence type="ECO:0000256" key="6">
    <source>
        <dbReference type="ARBA" id="ARBA00022840"/>
    </source>
</evidence>
<feature type="domain" description="AMP-binding enzyme C-terminal" evidence="11">
    <location>
        <begin position="481"/>
        <end position="556"/>
    </location>
</feature>
<keyword evidence="4" id="KW-0436">Ligase</keyword>
<evidence type="ECO:0000313" key="12">
    <source>
        <dbReference type="EMBL" id="THG00722.1"/>
    </source>
</evidence>
<dbReference type="PANTHER" id="PTHR24096">
    <property type="entry name" value="LONG-CHAIN-FATTY-ACID--COA LIGASE"/>
    <property type="match status" value="1"/>
</dbReference>
<dbReference type="InterPro" id="IPR025110">
    <property type="entry name" value="AMP-bd_C"/>
</dbReference>
<evidence type="ECO:0000256" key="9">
    <source>
        <dbReference type="SAM" id="Phobius"/>
    </source>
</evidence>
<feature type="domain" description="AMP-dependent synthetase/ligase" evidence="10">
    <location>
        <begin position="68"/>
        <end position="430"/>
    </location>
</feature>
<dbReference type="Pfam" id="PF13193">
    <property type="entry name" value="AMP-binding_C"/>
    <property type="match status" value="1"/>
</dbReference>
<dbReference type="Proteomes" id="UP000306102">
    <property type="component" value="Unassembled WGS sequence"/>
</dbReference>
<dbReference type="Gene3D" id="3.40.50.12780">
    <property type="entry name" value="N-terminal domain of ligase-like"/>
    <property type="match status" value="1"/>
</dbReference>
<keyword evidence="6" id="KW-0067">ATP-binding</keyword>
<dbReference type="PROSITE" id="PS00455">
    <property type="entry name" value="AMP_BINDING"/>
    <property type="match status" value="1"/>
</dbReference>
<feature type="transmembrane region" description="Helical" evidence="9">
    <location>
        <begin position="260"/>
        <end position="283"/>
    </location>
</feature>
<dbReference type="FunFam" id="3.40.50.12780:FF:000003">
    <property type="entry name" value="Long-chain-fatty-acid--CoA ligase FadD"/>
    <property type="match status" value="1"/>
</dbReference>
<dbReference type="AlphaFoldDB" id="A0A4S4DDI9"/>
<comment type="caution">
    <text evidence="12">The sequence shown here is derived from an EMBL/GenBank/DDBJ whole genome shotgun (WGS) entry which is preliminary data.</text>
</comment>
<name>A0A4S4DDI9_CAMSN</name>
<keyword evidence="9" id="KW-0812">Transmembrane</keyword>
<evidence type="ECO:0000256" key="3">
    <source>
        <dbReference type="ARBA" id="ARBA00012959"/>
    </source>
</evidence>
<dbReference type="GO" id="GO:0005524">
    <property type="term" value="F:ATP binding"/>
    <property type="evidence" value="ECO:0007669"/>
    <property type="project" value="UniProtKB-KW"/>
</dbReference>
<dbReference type="SUPFAM" id="SSF56801">
    <property type="entry name" value="Acetyl-CoA synthetase-like"/>
    <property type="match status" value="1"/>
</dbReference>
<dbReference type="Pfam" id="PF00501">
    <property type="entry name" value="AMP-binding"/>
    <property type="match status" value="1"/>
</dbReference>
<keyword evidence="13" id="KW-1185">Reference proteome</keyword>
<dbReference type="CDD" id="cd05904">
    <property type="entry name" value="4CL"/>
    <property type="match status" value="1"/>
</dbReference>
<dbReference type="UniPathway" id="UPA00372">
    <property type="reaction ID" value="UER00547"/>
</dbReference>
<protein>
    <recommendedName>
        <fullName evidence="3">4-coumarate--CoA ligase</fullName>
        <ecNumber evidence="3">6.2.1.12</ecNumber>
    </recommendedName>
</protein>
<keyword evidence="5" id="KW-0547">Nucleotide-binding</keyword>
<comment type="pathway">
    <text evidence="1">Phytoalexin biosynthesis; 3,4',5-trihydroxystilbene biosynthesis; 3,4',5-trihydroxystilbene from trans-4-coumarate: step 1/2.</text>
</comment>
<dbReference type="STRING" id="542762.A0A4S4DDI9"/>
<evidence type="ECO:0000256" key="5">
    <source>
        <dbReference type="ARBA" id="ARBA00022741"/>
    </source>
</evidence>
<evidence type="ECO:0000313" key="13">
    <source>
        <dbReference type="Proteomes" id="UP000306102"/>
    </source>
</evidence>
<dbReference type="PANTHER" id="PTHR24096:SF149">
    <property type="entry name" value="AMP-BINDING DOMAIN-CONTAINING PROTEIN-RELATED"/>
    <property type="match status" value="1"/>
</dbReference>
<reference evidence="12 13" key="1">
    <citation type="journal article" date="2018" name="Proc. Natl. Acad. Sci. U.S.A.">
        <title>Draft genome sequence of Camellia sinensis var. sinensis provides insights into the evolution of the tea genome and tea quality.</title>
        <authorList>
            <person name="Wei C."/>
            <person name="Yang H."/>
            <person name="Wang S."/>
            <person name="Zhao J."/>
            <person name="Liu C."/>
            <person name="Gao L."/>
            <person name="Xia E."/>
            <person name="Lu Y."/>
            <person name="Tai Y."/>
            <person name="She G."/>
            <person name="Sun J."/>
            <person name="Cao H."/>
            <person name="Tong W."/>
            <person name="Gao Q."/>
            <person name="Li Y."/>
            <person name="Deng W."/>
            <person name="Jiang X."/>
            <person name="Wang W."/>
            <person name="Chen Q."/>
            <person name="Zhang S."/>
            <person name="Li H."/>
            <person name="Wu J."/>
            <person name="Wang P."/>
            <person name="Li P."/>
            <person name="Shi C."/>
            <person name="Zheng F."/>
            <person name="Jian J."/>
            <person name="Huang B."/>
            <person name="Shan D."/>
            <person name="Shi M."/>
            <person name="Fang C."/>
            <person name="Yue Y."/>
            <person name="Li F."/>
            <person name="Li D."/>
            <person name="Wei S."/>
            <person name="Han B."/>
            <person name="Jiang C."/>
            <person name="Yin Y."/>
            <person name="Xia T."/>
            <person name="Zhang Z."/>
            <person name="Bennetzen J.L."/>
            <person name="Zhao S."/>
            <person name="Wan X."/>
        </authorList>
    </citation>
    <scope>NUCLEOTIDE SEQUENCE [LARGE SCALE GENOMIC DNA]</scope>
    <source>
        <strain evidence="13">cv. Shuchazao</strain>
        <tissue evidence="12">Leaf</tissue>
    </source>
</reference>
<dbReference type="EC" id="6.2.1.12" evidence="3"/>
<dbReference type="GO" id="GO:0050563">
    <property type="term" value="F:trans-feruloyl-CoA synthase activity"/>
    <property type="evidence" value="ECO:0007669"/>
    <property type="project" value="UniProtKB-ARBA"/>
</dbReference>
<evidence type="ECO:0000256" key="7">
    <source>
        <dbReference type="ARBA" id="ARBA00023051"/>
    </source>
</evidence>
<evidence type="ECO:0000259" key="11">
    <source>
        <dbReference type="Pfam" id="PF13193"/>
    </source>
</evidence>
<dbReference type="GO" id="GO:0106286">
    <property type="term" value="F:(E)-caffeate-CoA ligase activity"/>
    <property type="evidence" value="ECO:0007669"/>
    <property type="project" value="UniProtKB-ARBA"/>
</dbReference>
<dbReference type="GO" id="GO:0016207">
    <property type="term" value="F:4-coumarate-CoA ligase activity"/>
    <property type="evidence" value="ECO:0007669"/>
    <property type="project" value="UniProtKB-EC"/>
</dbReference>
<dbReference type="InterPro" id="IPR045851">
    <property type="entry name" value="AMP-bd_C_sf"/>
</dbReference>
<evidence type="ECO:0000259" key="10">
    <source>
        <dbReference type="Pfam" id="PF00501"/>
    </source>
</evidence>
<comment type="catalytic activity">
    <reaction evidence="8">
        <text>(E)-4-coumarate + ATP + CoA = (E)-4-coumaroyl-CoA + AMP + diphosphate</text>
        <dbReference type="Rhea" id="RHEA:19641"/>
        <dbReference type="ChEBI" id="CHEBI:12876"/>
        <dbReference type="ChEBI" id="CHEBI:30616"/>
        <dbReference type="ChEBI" id="CHEBI:33019"/>
        <dbReference type="ChEBI" id="CHEBI:57287"/>
        <dbReference type="ChEBI" id="CHEBI:85008"/>
        <dbReference type="ChEBI" id="CHEBI:456215"/>
        <dbReference type="EC" id="6.2.1.12"/>
    </reaction>
    <physiologicalReaction direction="left-to-right" evidence="8">
        <dbReference type="Rhea" id="RHEA:19642"/>
    </physiologicalReaction>
</comment>
<organism evidence="12 13">
    <name type="scientific">Camellia sinensis var. sinensis</name>
    <name type="common">China tea</name>
    <dbReference type="NCBI Taxonomy" id="542762"/>
    <lineage>
        <taxon>Eukaryota</taxon>
        <taxon>Viridiplantae</taxon>
        <taxon>Streptophyta</taxon>
        <taxon>Embryophyta</taxon>
        <taxon>Tracheophyta</taxon>
        <taxon>Spermatophyta</taxon>
        <taxon>Magnoliopsida</taxon>
        <taxon>eudicotyledons</taxon>
        <taxon>Gunneridae</taxon>
        <taxon>Pentapetalae</taxon>
        <taxon>asterids</taxon>
        <taxon>Ericales</taxon>
        <taxon>Theaceae</taxon>
        <taxon>Camellia</taxon>
    </lineage>
</organism>
<dbReference type="InterPro" id="IPR042099">
    <property type="entry name" value="ANL_N_sf"/>
</dbReference>
<keyword evidence="9" id="KW-0472">Membrane</keyword>
<comment type="similarity">
    <text evidence="2">Belongs to the ATP-dependent AMP-binding enzyme family.</text>
</comment>
<dbReference type="GO" id="GO:0006744">
    <property type="term" value="P:ubiquinone biosynthetic process"/>
    <property type="evidence" value="ECO:0007669"/>
    <property type="project" value="TreeGrafter"/>
</dbReference>
<evidence type="ECO:0000256" key="8">
    <source>
        <dbReference type="ARBA" id="ARBA00034252"/>
    </source>
</evidence>
<keyword evidence="9" id="KW-1133">Transmembrane helix</keyword>
<dbReference type="GO" id="GO:0005777">
    <property type="term" value="C:peroxisome"/>
    <property type="evidence" value="ECO:0007669"/>
    <property type="project" value="TreeGrafter"/>
</dbReference>